<evidence type="ECO:0000313" key="2">
    <source>
        <dbReference type="EMBL" id="KAG5388658.1"/>
    </source>
</evidence>
<dbReference type="EMBL" id="JADBGQ010000007">
    <property type="protein sequence ID" value="KAG5388658.1"/>
    <property type="molecule type" value="Genomic_DNA"/>
</dbReference>
<feature type="compositionally biased region" description="Basic residues" evidence="1">
    <location>
        <begin position="12"/>
        <end position="24"/>
    </location>
</feature>
<feature type="compositionally biased region" description="Polar residues" evidence="1">
    <location>
        <begin position="38"/>
        <end position="47"/>
    </location>
</feature>
<comment type="caution">
    <text evidence="2">The sequence shown here is derived from an EMBL/GenBank/DDBJ whole genome shotgun (WGS) entry which is preliminary data.</text>
</comment>
<organism evidence="2 3">
    <name type="scientific">Brassica rapa subsp. trilocularis</name>
    <dbReference type="NCBI Taxonomy" id="1813537"/>
    <lineage>
        <taxon>Eukaryota</taxon>
        <taxon>Viridiplantae</taxon>
        <taxon>Streptophyta</taxon>
        <taxon>Embryophyta</taxon>
        <taxon>Tracheophyta</taxon>
        <taxon>Spermatophyta</taxon>
        <taxon>Magnoliopsida</taxon>
        <taxon>eudicotyledons</taxon>
        <taxon>Gunneridae</taxon>
        <taxon>Pentapetalae</taxon>
        <taxon>rosids</taxon>
        <taxon>malvids</taxon>
        <taxon>Brassicales</taxon>
        <taxon>Brassicaceae</taxon>
        <taxon>Brassiceae</taxon>
        <taxon>Brassica</taxon>
    </lineage>
</organism>
<reference evidence="2 3" key="1">
    <citation type="submission" date="2021-03" db="EMBL/GenBank/DDBJ databases">
        <authorList>
            <person name="King G.J."/>
            <person name="Bancroft I."/>
            <person name="Baten A."/>
            <person name="Bloomfield J."/>
            <person name="Borpatragohain P."/>
            <person name="He Z."/>
            <person name="Irish N."/>
            <person name="Irwin J."/>
            <person name="Liu K."/>
            <person name="Mauleon R.P."/>
            <person name="Moore J."/>
            <person name="Morris R."/>
            <person name="Ostergaard L."/>
            <person name="Wang B."/>
            <person name="Wells R."/>
        </authorList>
    </citation>
    <scope>NUCLEOTIDE SEQUENCE [LARGE SCALE GENOMIC DNA]</scope>
    <source>
        <strain evidence="2">R-o-18</strain>
        <tissue evidence="2">Leaf</tissue>
    </source>
</reference>
<protein>
    <recommendedName>
        <fullName evidence="4">DUF4005 domain-containing protein</fullName>
    </recommendedName>
</protein>
<gene>
    <name evidence="2" type="primary">A08p009540.1_BraROA</name>
    <name evidence="2" type="ORF">IGI04_030199</name>
</gene>
<dbReference type="Proteomes" id="UP000823674">
    <property type="component" value="Chromosome A08"/>
</dbReference>
<keyword evidence="3" id="KW-1185">Reference proteome</keyword>
<feature type="compositionally biased region" description="Polar residues" evidence="1">
    <location>
        <begin position="97"/>
        <end position="110"/>
    </location>
</feature>
<accession>A0ABQ7LQ05</accession>
<evidence type="ECO:0000256" key="1">
    <source>
        <dbReference type="SAM" id="MobiDB-lite"/>
    </source>
</evidence>
<feature type="compositionally biased region" description="Polar residues" evidence="1">
    <location>
        <begin position="67"/>
        <end position="79"/>
    </location>
</feature>
<sequence>MDEQCGKPFTTRGRKPNYSRRKLSSPHDEKETMPLWNPCSTNATTPGNFDRGRQHHSRAPPLHREPTTGTDTTGGNQANYAKYKASDSDTDEAMQEVTVSKKSATSAILK</sequence>
<evidence type="ECO:0000313" key="3">
    <source>
        <dbReference type="Proteomes" id="UP000823674"/>
    </source>
</evidence>
<name>A0ABQ7LQ05_BRACM</name>
<proteinExistence type="predicted"/>
<feature type="region of interest" description="Disordered" evidence="1">
    <location>
        <begin position="1"/>
        <end position="110"/>
    </location>
</feature>
<evidence type="ECO:0008006" key="4">
    <source>
        <dbReference type="Google" id="ProtNLM"/>
    </source>
</evidence>